<proteinExistence type="predicted"/>
<evidence type="ECO:0000313" key="3">
    <source>
        <dbReference type="Proteomes" id="UP000066624"/>
    </source>
</evidence>
<feature type="region of interest" description="Disordered" evidence="1">
    <location>
        <begin position="107"/>
        <end position="143"/>
    </location>
</feature>
<dbReference type="STRING" id="1579979.WM2015_2744"/>
<dbReference type="RefSeq" id="WP_049726611.1">
    <property type="nucleotide sequence ID" value="NZ_CP012154.1"/>
</dbReference>
<reference evidence="3" key="1">
    <citation type="submission" date="2015-07" db="EMBL/GenBank/DDBJ databases">
        <authorList>
            <person name="Kim K.M."/>
        </authorList>
    </citation>
    <scope>NUCLEOTIDE SEQUENCE [LARGE SCALE GENOMIC DNA]</scope>
    <source>
        <strain evidence="3">KCTC 42284</strain>
    </source>
</reference>
<dbReference type="Proteomes" id="UP000066624">
    <property type="component" value="Chromosome"/>
</dbReference>
<dbReference type="AlphaFoldDB" id="A0A0K0XZQ2"/>
<organism evidence="2 3">
    <name type="scientific">Wenzhouxiangella marina</name>
    <dbReference type="NCBI Taxonomy" id="1579979"/>
    <lineage>
        <taxon>Bacteria</taxon>
        <taxon>Pseudomonadati</taxon>
        <taxon>Pseudomonadota</taxon>
        <taxon>Gammaproteobacteria</taxon>
        <taxon>Chromatiales</taxon>
        <taxon>Wenzhouxiangellaceae</taxon>
        <taxon>Wenzhouxiangella</taxon>
    </lineage>
</organism>
<sequence>MSALNSALAIEKSGTGIERSGTGLGQGGGFRLQRRWSRNLLLGLTGLMASFQLAAAGPQALVSVDQNKVMVSLHVDGQIYTGQQHIEDGQNYLEMVLRTNSARPGPGAYGLLVHGTGGGESESGSDRGSTDRSCKDTSDRNSTCEYTDEVEVELVIDTDGTHLIAHRRIDGQRQEILAAFQASQAFPGSVR</sequence>
<evidence type="ECO:0000256" key="1">
    <source>
        <dbReference type="SAM" id="MobiDB-lite"/>
    </source>
</evidence>
<accession>A0A0K0XZQ2</accession>
<evidence type="ECO:0000313" key="2">
    <source>
        <dbReference type="EMBL" id="AKS43101.1"/>
    </source>
</evidence>
<name>A0A0K0XZQ2_9GAMM</name>
<dbReference type="KEGG" id="wma:WM2015_2744"/>
<feature type="compositionally biased region" description="Basic and acidic residues" evidence="1">
    <location>
        <begin position="124"/>
        <end position="139"/>
    </location>
</feature>
<gene>
    <name evidence="2" type="ORF">WM2015_2744</name>
</gene>
<protein>
    <submittedName>
        <fullName evidence="2">Uncharacterized protein</fullName>
    </submittedName>
</protein>
<dbReference type="EMBL" id="CP012154">
    <property type="protein sequence ID" value="AKS43101.1"/>
    <property type="molecule type" value="Genomic_DNA"/>
</dbReference>
<keyword evidence="3" id="KW-1185">Reference proteome</keyword>